<dbReference type="EMBL" id="JACXVP010000005">
    <property type="protein sequence ID" value="KAG5606835.1"/>
    <property type="molecule type" value="Genomic_DNA"/>
</dbReference>
<gene>
    <name evidence="2" type="ORF">H5410_028327</name>
</gene>
<comment type="caution">
    <text evidence="2">The sequence shown here is derived from an EMBL/GenBank/DDBJ whole genome shotgun (WGS) entry which is preliminary data.</text>
</comment>
<protein>
    <submittedName>
        <fullName evidence="2">Uncharacterized protein</fullName>
    </submittedName>
</protein>
<evidence type="ECO:0000313" key="2">
    <source>
        <dbReference type="EMBL" id="KAG5606835.1"/>
    </source>
</evidence>
<accession>A0A9J5Z1L4</accession>
<sequence length="46" mass="5210">MTNQSSSKRKSVKKVHASTSKYPKIPKKRGRKVAPPINRPTLPMIH</sequence>
<evidence type="ECO:0000256" key="1">
    <source>
        <dbReference type="SAM" id="MobiDB-lite"/>
    </source>
</evidence>
<dbReference type="AlphaFoldDB" id="A0A9J5Z1L4"/>
<feature type="region of interest" description="Disordered" evidence="1">
    <location>
        <begin position="1"/>
        <end position="46"/>
    </location>
</feature>
<evidence type="ECO:0000313" key="3">
    <source>
        <dbReference type="Proteomes" id="UP000824120"/>
    </source>
</evidence>
<reference evidence="2 3" key="1">
    <citation type="submission" date="2020-09" db="EMBL/GenBank/DDBJ databases">
        <title>De no assembly of potato wild relative species, Solanum commersonii.</title>
        <authorList>
            <person name="Cho K."/>
        </authorList>
    </citation>
    <scope>NUCLEOTIDE SEQUENCE [LARGE SCALE GENOMIC DNA]</scope>
    <source>
        <strain evidence="2">LZ3.2</strain>
        <tissue evidence="2">Leaf</tissue>
    </source>
</reference>
<keyword evidence="3" id="KW-1185">Reference proteome</keyword>
<dbReference type="Proteomes" id="UP000824120">
    <property type="component" value="Chromosome 5"/>
</dbReference>
<organism evidence="2 3">
    <name type="scientific">Solanum commersonii</name>
    <name type="common">Commerson's wild potato</name>
    <name type="synonym">Commerson's nightshade</name>
    <dbReference type="NCBI Taxonomy" id="4109"/>
    <lineage>
        <taxon>Eukaryota</taxon>
        <taxon>Viridiplantae</taxon>
        <taxon>Streptophyta</taxon>
        <taxon>Embryophyta</taxon>
        <taxon>Tracheophyta</taxon>
        <taxon>Spermatophyta</taxon>
        <taxon>Magnoliopsida</taxon>
        <taxon>eudicotyledons</taxon>
        <taxon>Gunneridae</taxon>
        <taxon>Pentapetalae</taxon>
        <taxon>asterids</taxon>
        <taxon>lamiids</taxon>
        <taxon>Solanales</taxon>
        <taxon>Solanaceae</taxon>
        <taxon>Solanoideae</taxon>
        <taxon>Solaneae</taxon>
        <taxon>Solanum</taxon>
    </lineage>
</organism>
<feature type="compositionally biased region" description="Basic residues" evidence="1">
    <location>
        <begin position="7"/>
        <end position="16"/>
    </location>
</feature>
<name>A0A9J5Z1L4_SOLCO</name>
<proteinExistence type="predicted"/>